<dbReference type="PANTHER" id="PTHR33474:SF28">
    <property type="entry name" value="OS01G0815400 PROTEIN"/>
    <property type="match status" value="1"/>
</dbReference>
<protein>
    <submittedName>
        <fullName evidence="2">Uncharacterized protein</fullName>
    </submittedName>
</protein>
<sequence>MLSPTIINQSPFSSVVFIVGFIHINMVHKVSLRPLVLILCLSYVLSPTRSLKSNKGKQSLVEDLLAQDALDLVDGDDLVEVGEVYFEGRQLMESTDDYPGPGANNHHDPKPPGRT</sequence>
<evidence type="ECO:0000256" key="1">
    <source>
        <dbReference type="SAM" id="MobiDB-lite"/>
    </source>
</evidence>
<reference evidence="3" key="1">
    <citation type="submission" date="2016-04" db="EMBL/GenBank/DDBJ databases">
        <title>Cephalotus genome sequencing.</title>
        <authorList>
            <person name="Fukushima K."/>
            <person name="Hasebe M."/>
            <person name="Fang X."/>
        </authorList>
    </citation>
    <scope>NUCLEOTIDE SEQUENCE [LARGE SCALE GENOMIC DNA]</scope>
    <source>
        <strain evidence="3">cv. St1</strain>
    </source>
</reference>
<dbReference type="InParanoid" id="A0A1Q3CUS9"/>
<name>A0A1Q3CUS9_CEPFO</name>
<proteinExistence type="predicted"/>
<comment type="caution">
    <text evidence="2">The sequence shown here is derived from an EMBL/GenBank/DDBJ whole genome shotgun (WGS) entry which is preliminary data.</text>
</comment>
<dbReference type="OrthoDB" id="1748002at2759"/>
<accession>A0A1Q3CUS9</accession>
<dbReference type="STRING" id="3775.A0A1Q3CUS9"/>
<evidence type="ECO:0000313" key="3">
    <source>
        <dbReference type="Proteomes" id="UP000187406"/>
    </source>
</evidence>
<evidence type="ECO:0000313" key="2">
    <source>
        <dbReference type="EMBL" id="GAV83987.1"/>
    </source>
</evidence>
<dbReference type="EMBL" id="BDDD01003061">
    <property type="protein sequence ID" value="GAV83987.1"/>
    <property type="molecule type" value="Genomic_DNA"/>
</dbReference>
<dbReference type="Proteomes" id="UP000187406">
    <property type="component" value="Unassembled WGS sequence"/>
</dbReference>
<feature type="compositionally biased region" description="Basic and acidic residues" evidence="1">
    <location>
        <begin position="105"/>
        <end position="115"/>
    </location>
</feature>
<keyword evidence="3" id="KW-1185">Reference proteome</keyword>
<gene>
    <name evidence="2" type="ORF">CFOL_v3_27432</name>
</gene>
<feature type="region of interest" description="Disordered" evidence="1">
    <location>
        <begin position="93"/>
        <end position="115"/>
    </location>
</feature>
<organism evidence="2 3">
    <name type="scientific">Cephalotus follicularis</name>
    <name type="common">Albany pitcher plant</name>
    <dbReference type="NCBI Taxonomy" id="3775"/>
    <lineage>
        <taxon>Eukaryota</taxon>
        <taxon>Viridiplantae</taxon>
        <taxon>Streptophyta</taxon>
        <taxon>Embryophyta</taxon>
        <taxon>Tracheophyta</taxon>
        <taxon>Spermatophyta</taxon>
        <taxon>Magnoliopsida</taxon>
        <taxon>eudicotyledons</taxon>
        <taxon>Gunneridae</taxon>
        <taxon>Pentapetalae</taxon>
        <taxon>rosids</taxon>
        <taxon>fabids</taxon>
        <taxon>Oxalidales</taxon>
        <taxon>Cephalotaceae</taxon>
        <taxon>Cephalotus</taxon>
    </lineage>
</organism>
<dbReference type="AlphaFoldDB" id="A0A1Q3CUS9"/>
<dbReference type="PANTHER" id="PTHR33474">
    <property type="entry name" value="TRANSMEMBRANE PROTEIN"/>
    <property type="match status" value="1"/>
</dbReference>